<gene>
    <name evidence="1" type="ORF">K1X15_07075</name>
</gene>
<dbReference type="SUPFAM" id="SSF55785">
    <property type="entry name" value="PYP-like sensor domain (PAS domain)"/>
    <property type="match status" value="1"/>
</dbReference>
<dbReference type="InterPro" id="IPR035965">
    <property type="entry name" value="PAS-like_dom_sf"/>
</dbReference>
<reference evidence="1 2" key="1">
    <citation type="submission" date="2021-08" db="EMBL/GenBank/DDBJ databases">
        <title>Devosia salina sp. nov., isolated from the South China Sea sediment.</title>
        <authorList>
            <person name="Zhou Z."/>
        </authorList>
    </citation>
    <scope>NUCLEOTIDE SEQUENCE [LARGE SCALE GENOMIC DNA]</scope>
    <source>
        <strain evidence="1 2">SCS-3</strain>
    </source>
</reference>
<dbReference type="Proteomes" id="UP000825799">
    <property type="component" value="Chromosome"/>
</dbReference>
<evidence type="ECO:0008006" key="3">
    <source>
        <dbReference type="Google" id="ProtNLM"/>
    </source>
</evidence>
<evidence type="ECO:0000313" key="2">
    <source>
        <dbReference type="Proteomes" id="UP000825799"/>
    </source>
</evidence>
<evidence type="ECO:0000313" key="1">
    <source>
        <dbReference type="EMBL" id="QYO78306.1"/>
    </source>
</evidence>
<keyword evidence="2" id="KW-1185">Reference proteome</keyword>
<dbReference type="EMBL" id="CP080590">
    <property type="protein sequence ID" value="QYO78306.1"/>
    <property type="molecule type" value="Genomic_DNA"/>
</dbReference>
<protein>
    <recommendedName>
        <fullName evidence="3">PAS domain-containing protein</fullName>
    </recommendedName>
</protein>
<name>A0ABX8WMS8_9HYPH</name>
<proteinExistence type="predicted"/>
<dbReference type="RefSeq" id="WP_220306785.1">
    <property type="nucleotide sequence ID" value="NZ_CP080590.1"/>
</dbReference>
<accession>A0ABX8WMS8</accession>
<dbReference type="Gene3D" id="3.30.450.20">
    <property type="entry name" value="PAS domain"/>
    <property type="match status" value="1"/>
</dbReference>
<organism evidence="1 2">
    <name type="scientific">Devosia salina</name>
    <dbReference type="NCBI Taxonomy" id="2860336"/>
    <lineage>
        <taxon>Bacteria</taxon>
        <taxon>Pseudomonadati</taxon>
        <taxon>Pseudomonadota</taxon>
        <taxon>Alphaproteobacteria</taxon>
        <taxon>Hyphomicrobiales</taxon>
        <taxon>Devosiaceae</taxon>
        <taxon>Devosia</taxon>
    </lineage>
</organism>
<sequence>MRLEGELDDAQRRTISGLLAEEEAKLGRLKAAAGERDLSALIDILAQRAGILFDGASPASIESHQSRLSATFDQVPVGMGLTDGDGKLVLANDRMRRFVPSEIPSRDPERLRRWRLETRDGPLSPFRWPGARALRGEPVNPGIESIFIADDGHETAVRVAAVPVRDGGARVAGVIAAVYELEALGRDETLQCISVLVAEEMGKPFPGDAADLA</sequence>